<dbReference type="RefSeq" id="WP_166323650.1">
    <property type="nucleotide sequence ID" value="NZ_CP049916.1"/>
</dbReference>
<evidence type="ECO:0000313" key="2">
    <source>
        <dbReference type="Proteomes" id="UP000501939"/>
    </source>
</evidence>
<sequence>MAGRPHKKITKNDLYNYLYIYKEVLWCEHRYKCEDQLFEVLINSDIKNMNSSKFEKFINIHLDLIKKFEYKLNERRKNNEIIEYLKNIEQQKLSTTEKQILNLEENWFALTRDEYFELQKLLNNYRSKNMSQIKNRVSQNIKSSEDKAIEQEKFNARKNLNHQKFFLGGAFLSVYKELFNNENIHPTNALIDMIKVYAIYQFNAQHNSALSNLFEQYRHLQAFADLENKLTEISLDPRNPANKKINS</sequence>
<evidence type="ECO:0000313" key="1">
    <source>
        <dbReference type="EMBL" id="QIO08659.1"/>
    </source>
</evidence>
<reference evidence="1 2" key="1">
    <citation type="submission" date="2020-03" db="EMBL/GenBank/DDBJ databases">
        <authorList>
            <person name="Zhu W."/>
        </authorList>
    </citation>
    <scope>NUCLEOTIDE SEQUENCE [LARGE SCALE GENOMIC DNA]</scope>
    <source>
        <strain evidence="1 2">185</strain>
    </source>
</reference>
<dbReference type="AlphaFoldDB" id="A0A6G8S376"/>
<accession>A0A6G8S376</accession>
<proteinExistence type="predicted"/>
<keyword evidence="2" id="KW-1185">Reference proteome</keyword>
<dbReference type="KEGG" id="alj:G8D99_06230"/>
<dbReference type="Proteomes" id="UP000501939">
    <property type="component" value="Chromosome"/>
</dbReference>
<protein>
    <submittedName>
        <fullName evidence="1">Uncharacterized protein</fullName>
    </submittedName>
</protein>
<dbReference type="EMBL" id="CP049916">
    <property type="protein sequence ID" value="QIO08659.1"/>
    <property type="molecule type" value="Genomic_DNA"/>
</dbReference>
<gene>
    <name evidence="1" type="ORF">G8D99_06230</name>
</gene>
<name>A0A6G8S376_9GAMM</name>
<organism evidence="1 2">
    <name type="scientific">Acinetobacter lanii</name>
    <dbReference type="NCBI Taxonomy" id="2715163"/>
    <lineage>
        <taxon>Bacteria</taxon>
        <taxon>Pseudomonadati</taxon>
        <taxon>Pseudomonadota</taxon>
        <taxon>Gammaproteobacteria</taxon>
        <taxon>Moraxellales</taxon>
        <taxon>Moraxellaceae</taxon>
        <taxon>Acinetobacter</taxon>
    </lineage>
</organism>